<feature type="signal peptide" evidence="1">
    <location>
        <begin position="1"/>
        <end position="20"/>
    </location>
</feature>
<reference evidence="2" key="1">
    <citation type="journal article" date="2020" name="Stud. Mycol.">
        <title>101 Dothideomycetes genomes: a test case for predicting lifestyles and emergence of pathogens.</title>
        <authorList>
            <person name="Haridas S."/>
            <person name="Albert R."/>
            <person name="Binder M."/>
            <person name="Bloem J."/>
            <person name="Labutti K."/>
            <person name="Salamov A."/>
            <person name="Andreopoulos B."/>
            <person name="Baker S."/>
            <person name="Barry K."/>
            <person name="Bills G."/>
            <person name="Bluhm B."/>
            <person name="Cannon C."/>
            <person name="Castanera R."/>
            <person name="Culley D."/>
            <person name="Daum C."/>
            <person name="Ezra D."/>
            <person name="Gonzalez J."/>
            <person name="Henrissat B."/>
            <person name="Kuo A."/>
            <person name="Liang C."/>
            <person name="Lipzen A."/>
            <person name="Lutzoni F."/>
            <person name="Magnuson J."/>
            <person name="Mondo S."/>
            <person name="Nolan M."/>
            <person name="Ohm R."/>
            <person name="Pangilinan J."/>
            <person name="Park H.-J."/>
            <person name="Ramirez L."/>
            <person name="Alfaro M."/>
            <person name="Sun H."/>
            <person name="Tritt A."/>
            <person name="Yoshinaga Y."/>
            <person name="Zwiers L.-H."/>
            <person name="Turgeon B."/>
            <person name="Goodwin S."/>
            <person name="Spatafora J."/>
            <person name="Crous P."/>
            <person name="Grigoriev I."/>
        </authorList>
    </citation>
    <scope>NUCLEOTIDE SEQUENCE</scope>
    <source>
        <strain evidence="2">CBS 115976</strain>
    </source>
</reference>
<evidence type="ECO:0000256" key="1">
    <source>
        <dbReference type="SAM" id="SignalP"/>
    </source>
</evidence>
<proteinExistence type="predicted"/>
<name>A0A6A6UC04_9PEZI</name>
<evidence type="ECO:0000313" key="2">
    <source>
        <dbReference type="EMBL" id="KAF2669156.1"/>
    </source>
</evidence>
<dbReference type="EMBL" id="MU004235">
    <property type="protein sequence ID" value="KAF2669156.1"/>
    <property type="molecule type" value="Genomic_DNA"/>
</dbReference>
<dbReference type="AlphaFoldDB" id="A0A6A6UC04"/>
<organism evidence="2 3">
    <name type="scientific">Microthyrium microscopicum</name>
    <dbReference type="NCBI Taxonomy" id="703497"/>
    <lineage>
        <taxon>Eukaryota</taxon>
        <taxon>Fungi</taxon>
        <taxon>Dikarya</taxon>
        <taxon>Ascomycota</taxon>
        <taxon>Pezizomycotina</taxon>
        <taxon>Dothideomycetes</taxon>
        <taxon>Dothideomycetes incertae sedis</taxon>
        <taxon>Microthyriales</taxon>
        <taxon>Microthyriaceae</taxon>
        <taxon>Microthyrium</taxon>
    </lineage>
</organism>
<protein>
    <submittedName>
        <fullName evidence="2">Uncharacterized protein</fullName>
    </submittedName>
</protein>
<sequence length="213" mass="23494">MKYQLLSLTALAAFTGVTSAIKYGNVRIVKIAPEFRTAESPRSTRVLVKFGPYGVPAYDENATEDSIYEVHWHKNVTKPCSDCVLKYVSASLVNRDGSRATADTGAYMEGLTLSVEGQGKVDVVCPDYSLGQRILYTKGSSNSSSGRSVLFSKAASTGYYLSKEDKMSMILEMQNEADDPKEVFLHLTFEYHPGKPANLIPAPERTIRFPCQQ</sequence>
<gene>
    <name evidence="2" type="ORF">BT63DRAFT_413617</name>
</gene>
<dbReference type="Proteomes" id="UP000799302">
    <property type="component" value="Unassembled WGS sequence"/>
</dbReference>
<evidence type="ECO:0000313" key="3">
    <source>
        <dbReference type="Proteomes" id="UP000799302"/>
    </source>
</evidence>
<keyword evidence="1" id="KW-0732">Signal</keyword>
<keyword evidence="3" id="KW-1185">Reference proteome</keyword>
<accession>A0A6A6UC04</accession>
<feature type="chain" id="PRO_5025481521" evidence="1">
    <location>
        <begin position="21"/>
        <end position="213"/>
    </location>
</feature>